<evidence type="ECO:0000256" key="1">
    <source>
        <dbReference type="SAM" id="MobiDB-lite"/>
    </source>
</evidence>
<feature type="region of interest" description="Disordered" evidence="1">
    <location>
        <begin position="112"/>
        <end position="136"/>
    </location>
</feature>
<reference evidence="2" key="1">
    <citation type="submission" date="2021-01" db="EMBL/GenBank/DDBJ databases">
        <authorList>
            <person name="Corre E."/>
            <person name="Pelletier E."/>
            <person name="Niang G."/>
            <person name="Scheremetjew M."/>
            <person name="Finn R."/>
            <person name="Kale V."/>
            <person name="Holt S."/>
            <person name="Cochrane G."/>
            <person name="Meng A."/>
            <person name="Brown T."/>
            <person name="Cohen L."/>
        </authorList>
    </citation>
    <scope>NUCLEOTIDE SEQUENCE</scope>
    <source>
        <strain evidence="2">ATCC 50979</strain>
    </source>
</reference>
<organism evidence="2">
    <name type="scientific">Sexangularia sp. CB-2014</name>
    <dbReference type="NCBI Taxonomy" id="1486929"/>
    <lineage>
        <taxon>Eukaryota</taxon>
        <taxon>Amoebozoa</taxon>
        <taxon>Tubulinea</taxon>
        <taxon>Elardia</taxon>
        <taxon>Arcellinida</taxon>
        <taxon>Arcellinida incertae sedis</taxon>
        <taxon>Sexangularia</taxon>
    </lineage>
</organism>
<feature type="region of interest" description="Disordered" evidence="1">
    <location>
        <begin position="1"/>
        <end position="50"/>
    </location>
</feature>
<feature type="region of interest" description="Disordered" evidence="1">
    <location>
        <begin position="400"/>
        <end position="419"/>
    </location>
</feature>
<protein>
    <submittedName>
        <fullName evidence="2">Uncharacterized protein</fullName>
    </submittedName>
</protein>
<dbReference type="EMBL" id="HBGL01008425">
    <property type="protein sequence ID" value="CAD9297566.1"/>
    <property type="molecule type" value="Transcribed_RNA"/>
</dbReference>
<accession>A0A7S1VES5</accession>
<sequence>MPRHQAEYIWAEREKDRQKADEKAAKADEDAPTRKRSVDDGEQTVAPGPLDLVPMADSLSLFSSPSYPKVWTPDQVDAAVAMWQREWDARSGWSRSVRPLLPFLPPFITGPLDSNNHNHNNNSNNNNTTSSSVSPASDDFDRLTLVHSSGLTARQLIALVQQGTCARQLILIAVDAHLRPSFHFPSLVPGKTLSYRAVQTVTWYTDLFARLRAALDSTAANARRSLDDERLATLLAQLDLSTVLVVDFGARPCDKVWRRKDRSKVATSLFPPLSPLVLRRSLGLESLDRASDVSCVYPTPEWQQNADGGAAADTTQESDRLPTIDKDFLSAALAAAGDSVPTLTSAIPLPRDTLPASFRALYPMWARSAPAFREAEAARHARRSLSELATHALGGVAYRSDPSPFAHASPDPTDQPPRVRTLSYGVQATSPIFAAIFPPFQTLSTLDEYEAVWSRAIEAWAAGGGGSSGGGGGEAGEASAAVLPDESVTLAGEAVWVGYGDAKVPQYLSLARASVEEGVGLLNVSFVTECSAVWRSMQERQADGSLTSETRAALFALPCGVPPTDGYLSPLRPATASIATPGTSTYHPRHSTKERLISSETLFASVLSGRPVLRTGGEDEAAEWYVDSALVSGGVLDVPPSLLTQAIAALQTNASAVRHASRATQAFARRTLSPSAILSSFAQHLALQASVSSFSLPDSSALQGKLCTCKCFRYLVDTAHFVAEHPTAPVAPGPKHERCARDCTWFSPCEEDDE</sequence>
<evidence type="ECO:0000313" key="2">
    <source>
        <dbReference type="EMBL" id="CAD9297566.1"/>
    </source>
</evidence>
<name>A0A7S1VES5_9EUKA</name>
<feature type="compositionally biased region" description="Basic and acidic residues" evidence="1">
    <location>
        <begin position="1"/>
        <end position="39"/>
    </location>
</feature>
<proteinExistence type="predicted"/>
<feature type="compositionally biased region" description="Low complexity" evidence="1">
    <location>
        <begin position="114"/>
        <end position="132"/>
    </location>
</feature>
<gene>
    <name evidence="2" type="ORF">SSP0437_LOCUS6503</name>
</gene>
<dbReference type="AlphaFoldDB" id="A0A7S1VES5"/>